<protein>
    <submittedName>
        <fullName evidence="1">Uncharacterized protein</fullName>
    </submittedName>
</protein>
<proteinExistence type="predicted"/>
<name>A0A8S5R684_9CAUD</name>
<reference evidence="1" key="1">
    <citation type="journal article" date="2021" name="Proc. Natl. Acad. Sci. U.S.A.">
        <title>A Catalog of Tens of Thousands of Viruses from Human Metagenomes Reveals Hidden Associations with Chronic Diseases.</title>
        <authorList>
            <person name="Tisza M.J."/>
            <person name="Buck C.B."/>
        </authorList>
    </citation>
    <scope>NUCLEOTIDE SEQUENCE</scope>
    <source>
        <strain evidence="1">CtaCq7</strain>
    </source>
</reference>
<accession>A0A8S5R684</accession>
<evidence type="ECO:0000313" key="1">
    <source>
        <dbReference type="EMBL" id="DAE26635.1"/>
    </source>
</evidence>
<sequence length="490" mass="58847">MKEQNKQTNMERWIGLNNFNLRYTALSEGRDTNIQIIDAICGKGKTQWAIQNLIDNYKHYRDKFIYVTPFLEEIDRVFERCKQENIYVYIPKCKKDENSKELLSKSKNVYKAMQEGKNIVMTHKLFEYITIDWCEEIERQDYDLYLDEVPNIFSYNTLSSKDWNLLLSNNMIALGTYLKDCKYQEVNWIDKDYLNSKDKTEGLYEHFINKCVFGQVLKKGNLYIYALPMHIFFMVRRCYILTYMFEGQYLAGLLKLYSIPYTLKSVHKPNSKYFLIPYNIQDTIKDFKNIYPKIHLYDGSLNSNDKREYSLTYTYLNNKSKNNEIKQLKTNIHNYITNICPCNKAEHILWTTLKDKKEFLKGKGYTKEFLSLNARSTNKYKDKTVLIYLYNKYINPIYEDLFNAIGGHIGVRSQLDEELYALSELVQWIFRSAIREKKDIYLYLPSYRMREQIFKNFEELFTRSYENYKKYITNLKEQLSEFDNNLDNNK</sequence>
<organism evidence="1">
    <name type="scientific">Ackermannviridae sp. ctaCq7</name>
    <dbReference type="NCBI Taxonomy" id="2827294"/>
    <lineage>
        <taxon>Viruses</taxon>
        <taxon>Duplodnaviria</taxon>
        <taxon>Heunggongvirae</taxon>
        <taxon>Uroviricota</taxon>
        <taxon>Caudoviricetes</taxon>
        <taxon>Pantevenvirales</taxon>
        <taxon>Ackermannviridae</taxon>
    </lineage>
</organism>
<dbReference type="EMBL" id="BK015821">
    <property type="protein sequence ID" value="DAE26635.1"/>
    <property type="molecule type" value="Genomic_DNA"/>
</dbReference>